<comment type="caution">
    <text evidence="1">The sequence shown here is derived from an EMBL/GenBank/DDBJ whole genome shotgun (WGS) entry which is preliminary data.</text>
</comment>
<keyword evidence="2" id="KW-1185">Reference proteome</keyword>
<dbReference type="EMBL" id="LCZJ02000026">
    <property type="protein sequence ID" value="KTD85434.1"/>
    <property type="molecule type" value="Genomic_DNA"/>
</dbReference>
<protein>
    <recommendedName>
        <fullName evidence="3">Radical SAM core domain-containing protein</fullName>
    </recommendedName>
</protein>
<reference evidence="1 2" key="1">
    <citation type="journal article" date="2015" name="Int. Biodeterior. Biodegradation">
        <title>Physiological and genetic screening methods for the isolation of methyl tert-butyl ether-degrading bacteria for bioremediation purposes.</title>
        <authorList>
            <person name="Guisado I.M."/>
            <person name="Purswani J."/>
            <person name="Gonzalez Lopez J."/>
            <person name="Pozo C."/>
        </authorList>
    </citation>
    <scope>NUCLEOTIDE SEQUENCE [LARGE SCALE GENOMIC DNA]</scope>
    <source>
        <strain evidence="1 2">SH7</strain>
    </source>
</reference>
<dbReference type="InterPro" id="IPR058240">
    <property type="entry name" value="rSAM_sf"/>
</dbReference>
<dbReference type="Gene3D" id="3.20.20.70">
    <property type="entry name" value="Aldolase class I"/>
    <property type="match status" value="1"/>
</dbReference>
<accession>A0A0W1AVW3</accession>
<proteinExistence type="predicted"/>
<gene>
    <name evidence="1" type="ORF">UQ64_18140</name>
</gene>
<dbReference type="Proteomes" id="UP000054709">
    <property type="component" value="Unassembled WGS sequence"/>
</dbReference>
<evidence type="ECO:0000313" key="2">
    <source>
        <dbReference type="Proteomes" id="UP000054709"/>
    </source>
</evidence>
<evidence type="ECO:0000313" key="1">
    <source>
        <dbReference type="EMBL" id="KTD85434.1"/>
    </source>
</evidence>
<name>A0A0W1AVW3_9BACL</name>
<dbReference type="InterPro" id="IPR013785">
    <property type="entry name" value="Aldolase_TIM"/>
</dbReference>
<evidence type="ECO:0008006" key="3">
    <source>
        <dbReference type="Google" id="ProtNLM"/>
    </source>
</evidence>
<dbReference type="AlphaFoldDB" id="A0A0W1AVW3"/>
<organism evidence="1 2">
    <name type="scientific">Paenibacillus etheri</name>
    <dbReference type="NCBI Taxonomy" id="1306852"/>
    <lineage>
        <taxon>Bacteria</taxon>
        <taxon>Bacillati</taxon>
        <taxon>Bacillota</taxon>
        <taxon>Bacilli</taxon>
        <taxon>Bacillales</taxon>
        <taxon>Paenibacillaceae</taxon>
        <taxon>Paenibacillus</taxon>
    </lineage>
</organism>
<dbReference type="SUPFAM" id="SSF102114">
    <property type="entry name" value="Radical SAM enzymes"/>
    <property type="match status" value="1"/>
</dbReference>
<sequence>MLVEDDFDEIGLLKTKNNMARYDASNYSFTIAPTMECNFGCPYCFEEGFRYNTMTDEISAQITSFINRISLKSSSVGVCWYGGEP</sequence>